<protein>
    <submittedName>
        <fullName evidence="1">Uncharacterized protein</fullName>
    </submittedName>
</protein>
<accession>A0A939NPQ5</accession>
<reference evidence="1" key="1">
    <citation type="submission" date="2021-03" db="EMBL/GenBank/DDBJ databases">
        <title>Molecular epidemiology and mechanisms of colistin and carbapenem resistance in Enterobacteriaceae from clinical isolates, the environment and porcine samples in Pretoria, South Africa.</title>
        <authorList>
            <person name="Bogoshi D."/>
            <person name="Mbelle N.M."/>
            <person name="Naidoo V."/>
            <person name="Osei Sekyere J."/>
        </authorList>
    </citation>
    <scope>NUCLEOTIDE SEQUENCE</scope>
    <source>
        <strain evidence="1">C080</strain>
    </source>
</reference>
<proteinExistence type="predicted"/>
<gene>
    <name evidence="1" type="ORF">J4732_07735</name>
</gene>
<dbReference type="AlphaFoldDB" id="A0A939NPQ5"/>
<name>A0A939NPQ5_SERMA</name>
<organism evidence="1">
    <name type="scientific">Serratia marcescens</name>
    <dbReference type="NCBI Taxonomy" id="615"/>
    <lineage>
        <taxon>Bacteria</taxon>
        <taxon>Pseudomonadati</taxon>
        <taxon>Pseudomonadota</taxon>
        <taxon>Gammaproteobacteria</taxon>
        <taxon>Enterobacterales</taxon>
        <taxon>Yersiniaceae</taxon>
        <taxon>Serratia</taxon>
    </lineage>
</organism>
<evidence type="ECO:0000313" key="1">
    <source>
        <dbReference type="EMBL" id="MBO2006752.1"/>
    </source>
</evidence>
<sequence>MSRDPPRFAKAGGTGRGAVGLEAACRRLSEVASEPSHRGQEGMFSRQKIAIGRLAARQNSRQ</sequence>
<comment type="caution">
    <text evidence="1">The sequence shown here is derived from an EMBL/GenBank/DDBJ whole genome shotgun (WGS) entry which is preliminary data.</text>
</comment>
<dbReference type="EMBL" id="JAGETR010000043">
    <property type="protein sequence ID" value="MBO2006752.1"/>
    <property type="molecule type" value="Genomic_DNA"/>
</dbReference>